<dbReference type="InterPro" id="IPR030970">
    <property type="entry name" value="ABC_MlaD"/>
</dbReference>
<dbReference type="EMBL" id="QEYD01000002">
    <property type="protein sequence ID" value="PWE30863.1"/>
    <property type="molecule type" value="Genomic_DNA"/>
</dbReference>
<dbReference type="PANTHER" id="PTHR33371">
    <property type="entry name" value="INTERMEMBRANE PHOSPHOLIPID TRANSPORT SYSTEM BINDING PROTEIN MLAD-RELATED"/>
    <property type="match status" value="1"/>
</dbReference>
<feature type="transmembrane region" description="Helical" evidence="1">
    <location>
        <begin position="6"/>
        <end position="26"/>
    </location>
</feature>
<gene>
    <name evidence="3" type="primary">mlaD</name>
    <name evidence="3" type="ORF">C4N9_03655</name>
</gene>
<protein>
    <submittedName>
        <fullName evidence="3">Outer membrane lipid asymmetry maintenance protein MlaD</fullName>
    </submittedName>
</protein>
<comment type="caution">
    <text evidence="3">The sequence shown here is derived from an EMBL/GenBank/DDBJ whole genome shotgun (WGS) entry which is preliminary data.</text>
</comment>
<sequence length="154" mass="16132">MAYRAWEVALGAVVMAAAIVFVVFALRSTGTVLTQSDSYDLHASFRSAEGVRPGTEVRLGGVKIGSVTALTLDPQSFRAQLTVAIQQDLALPLDSTIQVASEGILGGTFVEILPGGDFDNLQPGDSFQDTQSAVSLITLLLRAFTGSDASEVAQ</sequence>
<feature type="domain" description="Mce/MlaD" evidence="2">
    <location>
        <begin position="38"/>
        <end position="115"/>
    </location>
</feature>
<dbReference type="Pfam" id="PF02470">
    <property type="entry name" value="MlaD"/>
    <property type="match status" value="1"/>
</dbReference>
<keyword evidence="1" id="KW-0472">Membrane</keyword>
<proteinExistence type="predicted"/>
<dbReference type="PANTHER" id="PTHR33371:SF4">
    <property type="entry name" value="INTERMEMBRANE PHOSPHOLIPID TRANSPORT SYSTEM BINDING PROTEIN MLAD"/>
    <property type="match status" value="1"/>
</dbReference>
<dbReference type="GeneID" id="94363975"/>
<evidence type="ECO:0000259" key="2">
    <source>
        <dbReference type="Pfam" id="PF02470"/>
    </source>
</evidence>
<accession>A0A2U2CG37</accession>
<keyword evidence="1" id="KW-0812">Transmembrane</keyword>
<dbReference type="OrthoDB" id="7164001at2"/>
<keyword evidence="1" id="KW-1133">Transmembrane helix</keyword>
<dbReference type="RefSeq" id="WP_109531941.1">
    <property type="nucleotide sequence ID" value="NZ_QEYD01000002.1"/>
</dbReference>
<dbReference type="GO" id="GO:0015914">
    <property type="term" value="P:phospholipid transport"/>
    <property type="evidence" value="ECO:0007669"/>
    <property type="project" value="InterPro"/>
</dbReference>
<name>A0A2U2CG37_9RHOB</name>
<reference evidence="3 4" key="1">
    <citation type="submission" date="2018-05" db="EMBL/GenBank/DDBJ databases">
        <title>Pararhodobacter marina sp. nov., isolated from deep-sea water of the Indian Ocean.</title>
        <authorList>
            <person name="Lai Q.Sr."/>
            <person name="Liu X."/>
            <person name="Shao Z."/>
        </authorList>
    </citation>
    <scope>NUCLEOTIDE SEQUENCE [LARGE SCALE GENOMIC DNA]</scope>
    <source>
        <strain evidence="3 4">CIC4N-9</strain>
    </source>
</reference>
<organism evidence="3 4">
    <name type="scientific">Pararhodobacter marinus</name>
    <dbReference type="NCBI Taxonomy" id="2184063"/>
    <lineage>
        <taxon>Bacteria</taxon>
        <taxon>Pseudomonadati</taxon>
        <taxon>Pseudomonadota</taxon>
        <taxon>Alphaproteobacteria</taxon>
        <taxon>Rhodobacterales</taxon>
        <taxon>Paracoccaceae</taxon>
        <taxon>Pararhodobacter</taxon>
    </lineage>
</organism>
<dbReference type="AlphaFoldDB" id="A0A2U2CG37"/>
<dbReference type="Proteomes" id="UP000244940">
    <property type="component" value="Unassembled WGS sequence"/>
</dbReference>
<dbReference type="InterPro" id="IPR003399">
    <property type="entry name" value="Mce/MlaD"/>
</dbReference>
<dbReference type="InterPro" id="IPR052336">
    <property type="entry name" value="MlaD_Phospholipid_Transporter"/>
</dbReference>
<dbReference type="NCBIfam" id="TIGR04430">
    <property type="entry name" value="OM_asym_MlaD"/>
    <property type="match status" value="1"/>
</dbReference>
<evidence type="ECO:0000313" key="4">
    <source>
        <dbReference type="Proteomes" id="UP000244940"/>
    </source>
</evidence>
<evidence type="ECO:0000313" key="3">
    <source>
        <dbReference type="EMBL" id="PWE30863.1"/>
    </source>
</evidence>
<keyword evidence="4" id="KW-1185">Reference proteome</keyword>
<evidence type="ECO:0000256" key="1">
    <source>
        <dbReference type="SAM" id="Phobius"/>
    </source>
</evidence>